<reference evidence="10 12" key="2">
    <citation type="submission" date="2018-08" db="EMBL/GenBank/DDBJ databases">
        <title>Genomic Encyclopedia of Archaeal and Bacterial Type Strains, Phase II (KMG-II): from individual species to whole genera.</title>
        <authorList>
            <person name="Goeker M."/>
        </authorList>
    </citation>
    <scope>NUCLEOTIDE SEQUENCE [LARGE SCALE GENOMIC DNA]</scope>
    <source>
        <strain evidence="10 12">DSM 2261</strain>
    </source>
</reference>
<dbReference type="PRINTS" id="PR00702">
    <property type="entry name" value="ACRIFLAVINRP"/>
</dbReference>
<keyword evidence="12" id="KW-1185">Reference proteome</keyword>
<dbReference type="NCBIfam" id="TIGR00914">
    <property type="entry name" value="2A0601"/>
    <property type="match status" value="1"/>
</dbReference>
<organism evidence="9 11">
    <name type="scientific">Archangium gephyra</name>
    <dbReference type="NCBI Taxonomy" id="48"/>
    <lineage>
        <taxon>Bacteria</taxon>
        <taxon>Pseudomonadati</taxon>
        <taxon>Myxococcota</taxon>
        <taxon>Myxococcia</taxon>
        <taxon>Myxococcales</taxon>
        <taxon>Cystobacterineae</taxon>
        <taxon>Archangiaceae</taxon>
        <taxon>Archangium</taxon>
    </lineage>
</organism>
<dbReference type="Gene3D" id="3.30.70.1320">
    <property type="entry name" value="Multidrug efflux transporter AcrB pore domain like"/>
    <property type="match status" value="1"/>
</dbReference>
<dbReference type="Gene3D" id="3.30.70.1440">
    <property type="entry name" value="Multidrug efflux transporter AcrB pore domain"/>
    <property type="match status" value="1"/>
</dbReference>
<dbReference type="GO" id="GO:0005886">
    <property type="term" value="C:plasma membrane"/>
    <property type="evidence" value="ECO:0007669"/>
    <property type="project" value="UniProtKB-SubCell"/>
</dbReference>
<dbReference type="EMBL" id="CP011509">
    <property type="protein sequence ID" value="AKJ05382.1"/>
    <property type="molecule type" value="Genomic_DNA"/>
</dbReference>
<dbReference type="InterPro" id="IPR027463">
    <property type="entry name" value="AcrB_DN_DC_subdom"/>
</dbReference>
<evidence type="ECO:0000256" key="7">
    <source>
        <dbReference type="ARBA" id="ARBA00023136"/>
    </source>
</evidence>
<dbReference type="Proteomes" id="UP000256345">
    <property type="component" value="Unassembled WGS sequence"/>
</dbReference>
<feature type="transmembrane region" description="Helical" evidence="8">
    <location>
        <begin position="398"/>
        <end position="417"/>
    </location>
</feature>
<feature type="transmembrane region" description="Helical" evidence="8">
    <location>
        <begin position="485"/>
        <end position="510"/>
    </location>
</feature>
<keyword evidence="4" id="KW-1003">Cell membrane</keyword>
<reference evidence="9 11" key="1">
    <citation type="submission" date="2015-05" db="EMBL/GenBank/DDBJ databases">
        <title>Genome assembly of Archangium gephyra DSM 2261.</title>
        <authorList>
            <person name="Sharma G."/>
            <person name="Subramanian S."/>
        </authorList>
    </citation>
    <scope>NUCLEOTIDE SEQUENCE [LARGE SCALE GENOMIC DNA]</scope>
    <source>
        <strain evidence="9 11">DSM 2261</strain>
    </source>
</reference>
<dbReference type="InterPro" id="IPR004763">
    <property type="entry name" value="CusA-like"/>
</dbReference>
<dbReference type="Pfam" id="PF00873">
    <property type="entry name" value="ACR_tran"/>
    <property type="match status" value="1"/>
</dbReference>
<dbReference type="Proteomes" id="UP000035579">
    <property type="component" value="Chromosome"/>
</dbReference>
<dbReference type="Gene3D" id="3.30.70.1430">
    <property type="entry name" value="Multidrug efflux transporter AcrB pore domain"/>
    <property type="match status" value="2"/>
</dbReference>
<proteinExistence type="inferred from homology"/>
<evidence type="ECO:0000256" key="3">
    <source>
        <dbReference type="ARBA" id="ARBA00022448"/>
    </source>
</evidence>
<feature type="transmembrane region" description="Helical" evidence="8">
    <location>
        <begin position="910"/>
        <end position="941"/>
    </location>
</feature>
<evidence type="ECO:0000256" key="8">
    <source>
        <dbReference type="SAM" id="Phobius"/>
    </source>
</evidence>
<comment type="subcellular location">
    <subcellularLocation>
        <location evidence="1">Cell membrane</location>
        <topology evidence="1">Multi-pass membrane protein</topology>
    </subcellularLocation>
</comment>
<keyword evidence="3" id="KW-0813">Transport</keyword>
<name>A0AAC8TGM6_9BACT</name>
<dbReference type="Gene3D" id="1.20.1640.10">
    <property type="entry name" value="Multidrug efflux transporter AcrB transmembrane domain"/>
    <property type="match status" value="2"/>
</dbReference>
<feature type="transmembrane region" description="Helical" evidence="8">
    <location>
        <begin position="455"/>
        <end position="473"/>
    </location>
</feature>
<evidence type="ECO:0000256" key="5">
    <source>
        <dbReference type="ARBA" id="ARBA00022692"/>
    </source>
</evidence>
<feature type="transmembrane region" description="Helical" evidence="8">
    <location>
        <begin position="876"/>
        <end position="898"/>
    </location>
</feature>
<dbReference type="GO" id="GO:0042910">
    <property type="term" value="F:xenobiotic transmembrane transporter activity"/>
    <property type="evidence" value="ECO:0007669"/>
    <property type="project" value="TreeGrafter"/>
</dbReference>
<dbReference type="SUPFAM" id="SSF82866">
    <property type="entry name" value="Multidrug efflux transporter AcrB transmembrane domain"/>
    <property type="match status" value="2"/>
</dbReference>
<feature type="transmembrane region" description="Helical" evidence="8">
    <location>
        <begin position="544"/>
        <end position="564"/>
    </location>
</feature>
<evidence type="ECO:0000313" key="11">
    <source>
        <dbReference type="Proteomes" id="UP000035579"/>
    </source>
</evidence>
<sequence>MNRLIRWSIDNRLLVVAASVLLLLLGIETARNMPVDVFPDLTAPTVTVLTEAHGLAPEEVETLITFPIETTVNGATGVRRVRSASAVGISIIWVEFDWGTDIYTARQVVNEKLQLVASQLPPDVPPPTLAPISSVMGEILFLSVSWDKAAQAPDAAAREAQMMEARSAADWVLRKRLLSVAGISQVVPIGGAVKQYQVLLRPEALQALDVSFEQVVHALRTTNRNTSGGFYVERGQEYLLRAVGRAQGVEDVANTVVTVRAGQPIRVGQVADVRVGPKTKRGEGSANAEPAVILAVMKQPDANTLELTRQLDAVLDDIQPTLPKGLVINRNIFRQSDFISVAVRNVSVALRDGAILVAVILLVFLMNLRATFISLVAIPLSLVVAVLALKALGVSLNTMTIGGLTIAIGALVDDAIIDVENVFRRLRENAHLPENERRSAYEVIYRASVEVRASIVFATLIIILVFVPLFFLSGLEGRMLAPLGLAYIVAIAASLAVAVTVTPALCAYLLPRARSLGAEEGPVLRWLKVRYEPVLMWALARPRAVLGGAALAFLATLLLVPFLGRAFLPEFNEGTFTVNVVTLPGTSLEESDRLGRRVEQALLALPEVVSTSRRTGRAELDEHAQDVNASELDVGVDLSKGKRDKEELLEAMRQALAQVPGAVVTIGQPLSHRIDHMLSGSRAAIALKLFGDDLDTLRGLAERVKTVAETTRGAVDVSIEQQVNIPEVEIRMDRDAVARYGLTTGEVAEAVERAFAGETVGTLLEGQRAVELVARLDDASRADLDAIASTPLDTPAGPRIPLKMLASLTRESGPNTITRENVQRKMVVQANVSGRDLSSLVDELRARVAREVQFPEGYYIVYGGQFESAEQATRTITLLGLGVVVGIFLLLVVAFSSVRNALLTLINLPLALIGGVVAVVLTSGVVSVASLVGFITLFGIATRNGILMVSHFEHLMTEEGKSLPEAVVQGSLERLAPILMTALCAGLALVPLVIAGGEAGNEIQAPMGVVILGGLLSSTFLNMLVVPVLFRLYGQPPAAGRHIPLNPGKSAF</sequence>
<keyword evidence="5 8" id="KW-0812">Transmembrane</keyword>
<feature type="transmembrane region" description="Helical" evidence="8">
    <location>
        <begin position="348"/>
        <end position="365"/>
    </location>
</feature>
<protein>
    <submittedName>
        <fullName evidence="9">Cobalt-zinc-cadmium resistance protein CzcA</fullName>
    </submittedName>
    <submittedName>
        <fullName evidence="10">CzcA family heavy metal efflux pump</fullName>
    </submittedName>
</protein>
<dbReference type="EMBL" id="QUMU01000002">
    <property type="protein sequence ID" value="REG36067.1"/>
    <property type="molecule type" value="Genomic_DNA"/>
</dbReference>
<dbReference type="PANTHER" id="PTHR32063">
    <property type="match status" value="1"/>
</dbReference>
<evidence type="ECO:0000313" key="9">
    <source>
        <dbReference type="EMBL" id="AKJ05382.1"/>
    </source>
</evidence>
<dbReference type="SUPFAM" id="SSF82693">
    <property type="entry name" value="Multidrug efflux transporter AcrB pore domain, PN1, PN2, PC1 and PC2 subdomains"/>
    <property type="match status" value="3"/>
</dbReference>
<keyword evidence="6 8" id="KW-1133">Transmembrane helix</keyword>
<dbReference type="SUPFAM" id="SSF82714">
    <property type="entry name" value="Multidrug efflux transporter AcrB TolC docking domain, DN and DC subdomains"/>
    <property type="match status" value="2"/>
</dbReference>
<evidence type="ECO:0000256" key="6">
    <source>
        <dbReference type="ARBA" id="ARBA00022989"/>
    </source>
</evidence>
<keyword evidence="7 8" id="KW-0472">Membrane</keyword>
<dbReference type="RefSeq" id="WP_047858934.1">
    <property type="nucleotide sequence ID" value="NZ_CP011509.1"/>
</dbReference>
<dbReference type="GO" id="GO:0008324">
    <property type="term" value="F:monoatomic cation transmembrane transporter activity"/>
    <property type="evidence" value="ECO:0007669"/>
    <property type="project" value="InterPro"/>
</dbReference>
<evidence type="ECO:0000313" key="10">
    <source>
        <dbReference type="EMBL" id="REG36067.1"/>
    </source>
</evidence>
<dbReference type="Gene3D" id="3.30.2090.10">
    <property type="entry name" value="Multidrug efflux transporter AcrB TolC docking domain, DN and DC subdomains"/>
    <property type="match status" value="2"/>
</dbReference>
<evidence type="ECO:0000256" key="1">
    <source>
        <dbReference type="ARBA" id="ARBA00004651"/>
    </source>
</evidence>
<comment type="similarity">
    <text evidence="2">Belongs to the resistance-nodulation-cell division (RND) (TC 2.A.6) family.</text>
</comment>
<evidence type="ECO:0000313" key="12">
    <source>
        <dbReference type="Proteomes" id="UP000256345"/>
    </source>
</evidence>
<feature type="transmembrane region" description="Helical" evidence="8">
    <location>
        <begin position="975"/>
        <end position="995"/>
    </location>
</feature>
<evidence type="ECO:0000256" key="4">
    <source>
        <dbReference type="ARBA" id="ARBA00022475"/>
    </source>
</evidence>
<dbReference type="AlphaFoldDB" id="A0AAC8TGM6"/>
<evidence type="ECO:0000256" key="2">
    <source>
        <dbReference type="ARBA" id="ARBA00010942"/>
    </source>
</evidence>
<dbReference type="InterPro" id="IPR001036">
    <property type="entry name" value="Acrflvin-R"/>
</dbReference>
<feature type="transmembrane region" description="Helical" evidence="8">
    <location>
        <begin position="372"/>
        <end position="392"/>
    </location>
</feature>
<accession>A0AAC8TGM6</accession>
<dbReference type="KEGG" id="age:AA314_07008"/>
<feature type="transmembrane region" description="Helical" evidence="8">
    <location>
        <begin position="1007"/>
        <end position="1030"/>
    </location>
</feature>
<dbReference type="PANTHER" id="PTHR32063:SF4">
    <property type="entry name" value="SLR6043 PROTEIN"/>
    <property type="match status" value="1"/>
</dbReference>
<gene>
    <name evidence="9" type="ORF">AA314_07008</name>
    <name evidence="10" type="ORF">ATI61_102441</name>
</gene>